<protein>
    <submittedName>
        <fullName evidence="2">Uncharacterized protein</fullName>
    </submittedName>
</protein>
<keyword evidence="1" id="KW-1133">Transmembrane helix</keyword>
<dbReference type="PANTHER" id="PTHR11388:SF142">
    <property type="entry name" value="SOLUTE CARRIER ORGANIC ANION TRANSPORTER FAMILY MEMBER 5A1"/>
    <property type="match status" value="1"/>
</dbReference>
<feature type="transmembrane region" description="Helical" evidence="1">
    <location>
        <begin position="79"/>
        <end position="102"/>
    </location>
</feature>
<organism evidence="2 3">
    <name type="scientific">Lymnaea stagnalis</name>
    <name type="common">Great pond snail</name>
    <name type="synonym">Helix stagnalis</name>
    <dbReference type="NCBI Taxonomy" id="6523"/>
    <lineage>
        <taxon>Eukaryota</taxon>
        <taxon>Metazoa</taxon>
        <taxon>Spiralia</taxon>
        <taxon>Lophotrochozoa</taxon>
        <taxon>Mollusca</taxon>
        <taxon>Gastropoda</taxon>
        <taxon>Heterobranchia</taxon>
        <taxon>Euthyneura</taxon>
        <taxon>Panpulmonata</taxon>
        <taxon>Hygrophila</taxon>
        <taxon>Lymnaeoidea</taxon>
        <taxon>Lymnaeidae</taxon>
        <taxon>Lymnaea</taxon>
    </lineage>
</organism>
<accession>A0AAV2HLY4</accession>
<keyword evidence="3" id="KW-1185">Reference proteome</keyword>
<keyword evidence="1" id="KW-0812">Transmembrane</keyword>
<comment type="caution">
    <text evidence="2">The sequence shown here is derived from an EMBL/GenBank/DDBJ whole genome shotgun (WGS) entry which is preliminary data.</text>
</comment>
<dbReference type="Pfam" id="PF03137">
    <property type="entry name" value="OATP"/>
    <property type="match status" value="1"/>
</dbReference>
<dbReference type="GO" id="GO:0015347">
    <property type="term" value="F:sodium-independent organic anion transmembrane transporter activity"/>
    <property type="evidence" value="ECO:0007669"/>
    <property type="project" value="TreeGrafter"/>
</dbReference>
<proteinExistence type="predicted"/>
<dbReference type="InterPro" id="IPR004156">
    <property type="entry name" value="OATP"/>
</dbReference>
<dbReference type="Proteomes" id="UP001497497">
    <property type="component" value="Unassembled WGS sequence"/>
</dbReference>
<evidence type="ECO:0000313" key="2">
    <source>
        <dbReference type="EMBL" id="CAL1533604.1"/>
    </source>
</evidence>
<name>A0AAV2HLY4_LYMST</name>
<keyword evidence="1" id="KW-0472">Membrane</keyword>
<evidence type="ECO:0000313" key="3">
    <source>
        <dbReference type="Proteomes" id="UP001497497"/>
    </source>
</evidence>
<dbReference type="AlphaFoldDB" id="A0AAV2HLY4"/>
<dbReference type="GO" id="GO:0043252">
    <property type="term" value="P:sodium-independent organic anion transport"/>
    <property type="evidence" value="ECO:0007669"/>
    <property type="project" value="TreeGrafter"/>
</dbReference>
<evidence type="ECO:0000256" key="1">
    <source>
        <dbReference type="SAM" id="Phobius"/>
    </source>
</evidence>
<dbReference type="PANTHER" id="PTHR11388">
    <property type="entry name" value="ORGANIC ANION TRANSPORTER"/>
    <property type="match status" value="1"/>
</dbReference>
<sequence>MPAGKDTVDKTGYEVKGYSLNQNGDAIKSDQIYGGPVSDDQQGFSKPVVPINDEEEEEEVDISCGVGSLRTKRFGTRFANLYVFAACMGVSALFSGMVHSVIHVQLTSIEKQFNIDNSKAGLFDTVSRAGHMSTILFAGHFAKVR</sequence>
<reference evidence="2 3" key="1">
    <citation type="submission" date="2024-04" db="EMBL/GenBank/DDBJ databases">
        <authorList>
            <consortium name="Genoscope - CEA"/>
            <person name="William W."/>
        </authorList>
    </citation>
    <scope>NUCLEOTIDE SEQUENCE [LARGE SCALE GENOMIC DNA]</scope>
</reference>
<dbReference type="EMBL" id="CAXITT010000146">
    <property type="protein sequence ID" value="CAL1533604.1"/>
    <property type="molecule type" value="Genomic_DNA"/>
</dbReference>
<gene>
    <name evidence="2" type="ORF">GSLYS_00007564001</name>
</gene>
<dbReference type="GO" id="GO:0016323">
    <property type="term" value="C:basolateral plasma membrane"/>
    <property type="evidence" value="ECO:0007669"/>
    <property type="project" value="TreeGrafter"/>
</dbReference>